<evidence type="ECO:0000313" key="4">
    <source>
        <dbReference type="Proteomes" id="UP000242222"/>
    </source>
</evidence>
<evidence type="ECO:0000313" key="3">
    <source>
        <dbReference type="EMBL" id="SFN65543.1"/>
    </source>
</evidence>
<dbReference type="Gene3D" id="1.10.10.10">
    <property type="entry name" value="Winged helix-like DNA-binding domain superfamily/Winged helix DNA-binding domain"/>
    <property type="match status" value="1"/>
</dbReference>
<dbReference type="Pfam" id="PF04703">
    <property type="entry name" value="FaeA"/>
    <property type="match status" value="1"/>
</dbReference>
<proteinExistence type="predicted"/>
<dbReference type="InterPro" id="IPR036390">
    <property type="entry name" value="WH_DNA-bd_sf"/>
</dbReference>
<dbReference type="SUPFAM" id="SSF46785">
    <property type="entry name" value="Winged helix' DNA-binding domain"/>
    <property type="match status" value="1"/>
</dbReference>
<dbReference type="Proteomes" id="UP000242222">
    <property type="component" value="Unassembled WGS sequence"/>
</dbReference>
<dbReference type="InterPro" id="IPR036388">
    <property type="entry name" value="WH-like_DNA-bd_sf"/>
</dbReference>
<dbReference type="GO" id="GO:0006355">
    <property type="term" value="P:regulation of DNA-templated transcription"/>
    <property type="evidence" value="ECO:0007669"/>
    <property type="project" value="InterPro"/>
</dbReference>
<sequence>MERFNVRSSKRLDTIVEVLQTIEEMMSSSGHSLADFSLFPSTRDIADRCSLSIYSTRHILLLLQEKGLIDSVKGKHAKHLYWKRTDSPGLKH</sequence>
<dbReference type="RefSeq" id="WP_092879433.1">
    <property type="nucleotide sequence ID" value="NZ_FOVC01000013.1"/>
</dbReference>
<dbReference type="AlphaFoldDB" id="A0A1I5ASX5"/>
<name>A0A1I5ASX5_9GAMM</name>
<evidence type="ECO:0000256" key="2">
    <source>
        <dbReference type="ARBA" id="ARBA00023163"/>
    </source>
</evidence>
<protein>
    <submittedName>
        <fullName evidence="3">FaeA-like protein</fullName>
    </submittedName>
</protein>
<keyword evidence="4" id="KW-1185">Reference proteome</keyword>
<reference evidence="4" key="1">
    <citation type="submission" date="2016-10" db="EMBL/GenBank/DDBJ databases">
        <authorList>
            <person name="Varghese N."/>
            <person name="Submissions S."/>
        </authorList>
    </citation>
    <scope>NUCLEOTIDE SEQUENCE [LARGE SCALE GENOMIC DNA]</scope>
    <source>
        <strain evidence="4">N6PO6</strain>
    </source>
</reference>
<organism evidence="3 4">
    <name type="scientific">Izhakiella capsodis</name>
    <dbReference type="NCBI Taxonomy" id="1367852"/>
    <lineage>
        <taxon>Bacteria</taxon>
        <taxon>Pseudomonadati</taxon>
        <taxon>Pseudomonadota</taxon>
        <taxon>Gammaproteobacteria</taxon>
        <taxon>Enterobacterales</taxon>
        <taxon>Erwiniaceae</taxon>
        <taxon>Izhakiella</taxon>
    </lineage>
</organism>
<keyword evidence="2" id="KW-0804">Transcription</keyword>
<evidence type="ECO:0000256" key="1">
    <source>
        <dbReference type="ARBA" id="ARBA00023015"/>
    </source>
</evidence>
<dbReference type="InterPro" id="IPR006793">
    <property type="entry name" value="FaeA"/>
</dbReference>
<keyword evidence="1" id="KW-0805">Transcription regulation</keyword>
<accession>A0A1I5ASX5</accession>
<dbReference type="OrthoDB" id="6588517at2"/>
<gene>
    <name evidence="3" type="ORF">SAMN05216516_11311</name>
</gene>
<dbReference type="EMBL" id="FOVC01000013">
    <property type="protein sequence ID" value="SFN65543.1"/>
    <property type="molecule type" value="Genomic_DNA"/>
</dbReference>